<evidence type="ECO:0000256" key="6">
    <source>
        <dbReference type="ARBA" id="ARBA00023204"/>
    </source>
</evidence>
<keyword evidence="6" id="KW-0234">DNA repair</keyword>
<keyword evidence="12" id="KW-0540">Nuclease</keyword>
<keyword evidence="9" id="KW-0326">Glycosidase</keyword>
<dbReference type="InterPro" id="IPR015886">
    <property type="entry name" value="H2TH_FPG"/>
</dbReference>
<evidence type="ECO:0000256" key="1">
    <source>
        <dbReference type="ARBA" id="ARBA00001668"/>
    </source>
</evidence>
<evidence type="ECO:0000256" key="8">
    <source>
        <dbReference type="ARBA" id="ARBA00023268"/>
    </source>
</evidence>
<dbReference type="GO" id="GO:0016829">
    <property type="term" value="F:lyase activity"/>
    <property type="evidence" value="ECO:0007669"/>
    <property type="project" value="UniProtKB-KW"/>
</dbReference>
<feature type="domain" description="Formamidopyrimidine-DNA glycosylase catalytic" evidence="11">
    <location>
        <begin position="2"/>
        <end position="93"/>
    </location>
</feature>
<dbReference type="InterPro" id="IPR010979">
    <property type="entry name" value="Ribosomal_uS13-like_H2TH"/>
</dbReference>
<comment type="catalytic activity">
    <reaction evidence="1">
        <text>Hydrolysis of DNA containing ring-opened 7-methylguanine residues, releasing 2,6-diamino-4-hydroxy-5-(N-methyl)formamidopyrimidine.</text>
        <dbReference type="EC" id="3.2.2.23"/>
    </reaction>
</comment>
<reference evidence="12 13" key="1">
    <citation type="submission" date="2017-05" db="EMBL/GenBank/DDBJ databases">
        <authorList>
            <person name="Varghese N."/>
            <person name="Submissions S."/>
        </authorList>
    </citation>
    <scope>NUCLEOTIDE SEQUENCE [LARGE SCALE GENOMIC DNA]</scope>
    <source>
        <strain evidence="12 13">DSM 19036</strain>
    </source>
</reference>
<protein>
    <submittedName>
        <fullName evidence="12">Endonuclease-8</fullName>
    </submittedName>
</protein>
<dbReference type="GO" id="GO:0008534">
    <property type="term" value="F:oxidized purine nucleobase lesion DNA N-glycosylase activity"/>
    <property type="evidence" value="ECO:0007669"/>
    <property type="project" value="UniProtKB-EC"/>
</dbReference>
<evidence type="ECO:0000256" key="4">
    <source>
        <dbReference type="ARBA" id="ARBA00022801"/>
    </source>
</evidence>
<keyword evidence="7" id="KW-0456">Lyase</keyword>
<dbReference type="Pfam" id="PF06831">
    <property type="entry name" value="H2TH"/>
    <property type="match status" value="1"/>
</dbReference>
<evidence type="ECO:0000256" key="5">
    <source>
        <dbReference type="ARBA" id="ARBA00023125"/>
    </source>
</evidence>
<dbReference type="OrthoDB" id="9800855at2"/>
<dbReference type="PANTHER" id="PTHR22993:SF9">
    <property type="entry name" value="FORMAMIDOPYRIMIDINE-DNA GLYCOSYLASE"/>
    <property type="match status" value="1"/>
</dbReference>
<keyword evidence="4" id="KW-0378">Hydrolase</keyword>
<dbReference type="InterPro" id="IPR012319">
    <property type="entry name" value="FPG_cat"/>
</dbReference>
<dbReference type="GO" id="GO:0006284">
    <property type="term" value="P:base-excision repair"/>
    <property type="evidence" value="ECO:0007669"/>
    <property type="project" value="InterPro"/>
</dbReference>
<dbReference type="InterPro" id="IPR035937">
    <property type="entry name" value="FPG_N"/>
</dbReference>
<dbReference type="PROSITE" id="PS51068">
    <property type="entry name" value="FPG_CAT"/>
    <property type="match status" value="1"/>
</dbReference>
<proteinExistence type="inferred from homology"/>
<dbReference type="Proteomes" id="UP000320300">
    <property type="component" value="Unassembled WGS sequence"/>
</dbReference>
<dbReference type="Pfam" id="PF01149">
    <property type="entry name" value="Fapy_DNA_glyco"/>
    <property type="match status" value="1"/>
</dbReference>
<feature type="region of interest" description="Disordered" evidence="10">
    <location>
        <begin position="212"/>
        <end position="243"/>
    </location>
</feature>
<feature type="compositionally biased region" description="Polar residues" evidence="10">
    <location>
        <begin position="231"/>
        <end position="243"/>
    </location>
</feature>
<organism evidence="12 13">
    <name type="scientific">Pedobacter westerhofensis</name>
    <dbReference type="NCBI Taxonomy" id="425512"/>
    <lineage>
        <taxon>Bacteria</taxon>
        <taxon>Pseudomonadati</taxon>
        <taxon>Bacteroidota</taxon>
        <taxon>Sphingobacteriia</taxon>
        <taxon>Sphingobacteriales</taxon>
        <taxon>Sphingobacteriaceae</taxon>
        <taxon>Pedobacter</taxon>
    </lineage>
</organism>
<dbReference type="GO" id="GO:0003684">
    <property type="term" value="F:damaged DNA binding"/>
    <property type="evidence" value="ECO:0007669"/>
    <property type="project" value="InterPro"/>
</dbReference>
<comment type="similarity">
    <text evidence="2">Belongs to the FPG family.</text>
</comment>
<dbReference type="SMART" id="SM01232">
    <property type="entry name" value="H2TH"/>
    <property type="match status" value="1"/>
</dbReference>
<dbReference type="AlphaFoldDB" id="A0A521FV10"/>
<evidence type="ECO:0000256" key="3">
    <source>
        <dbReference type="ARBA" id="ARBA00022763"/>
    </source>
</evidence>
<dbReference type="PANTHER" id="PTHR22993">
    <property type="entry name" value="FORMAMIDOPYRIMIDINE-DNA GLYCOSYLASE"/>
    <property type="match status" value="1"/>
</dbReference>
<dbReference type="EMBL" id="FXTN01000022">
    <property type="protein sequence ID" value="SMO99371.1"/>
    <property type="molecule type" value="Genomic_DNA"/>
</dbReference>
<gene>
    <name evidence="12" type="ORF">SAMN06265348_12215</name>
</gene>
<dbReference type="SUPFAM" id="SSF81624">
    <property type="entry name" value="N-terminal domain of MutM-like DNA repair proteins"/>
    <property type="match status" value="1"/>
</dbReference>
<dbReference type="Gene3D" id="3.20.190.10">
    <property type="entry name" value="MutM-like, N-terminal"/>
    <property type="match status" value="1"/>
</dbReference>
<keyword evidence="3" id="KW-0227">DNA damage</keyword>
<dbReference type="Gene3D" id="1.10.8.50">
    <property type="match status" value="1"/>
</dbReference>
<keyword evidence="5" id="KW-0238">DNA-binding</keyword>
<evidence type="ECO:0000256" key="2">
    <source>
        <dbReference type="ARBA" id="ARBA00009409"/>
    </source>
</evidence>
<evidence type="ECO:0000259" key="11">
    <source>
        <dbReference type="PROSITE" id="PS51068"/>
    </source>
</evidence>
<evidence type="ECO:0000256" key="7">
    <source>
        <dbReference type="ARBA" id="ARBA00023239"/>
    </source>
</evidence>
<keyword evidence="13" id="KW-1185">Reference proteome</keyword>
<name>A0A521FV10_9SPHI</name>
<dbReference type="GO" id="GO:0003906">
    <property type="term" value="F:DNA-(apurinic or apyrimidinic site) endonuclease activity"/>
    <property type="evidence" value="ECO:0007669"/>
    <property type="project" value="InterPro"/>
</dbReference>
<feature type="compositionally biased region" description="Basic and acidic residues" evidence="10">
    <location>
        <begin position="212"/>
        <end position="227"/>
    </location>
</feature>
<accession>A0A521FV10</accession>
<keyword evidence="12" id="KW-0255">Endonuclease</keyword>
<dbReference type="RefSeq" id="WP_142531289.1">
    <property type="nucleotide sequence ID" value="NZ_CBCSJO010000018.1"/>
</dbReference>
<dbReference type="GO" id="GO:0008270">
    <property type="term" value="F:zinc ion binding"/>
    <property type="evidence" value="ECO:0007669"/>
    <property type="project" value="InterPro"/>
</dbReference>
<evidence type="ECO:0000256" key="10">
    <source>
        <dbReference type="SAM" id="MobiDB-lite"/>
    </source>
</evidence>
<sequence length="243" mass="28195">MPEGPSIVILKEKISYLKNKIVSEASGYAEIDMEELSHKKIIDFKSWGKHFFICFSDFTIRIHFGLFGSYQFHEPKKVNPKLALHFNNDDVYFYVCTIERLDGTLDEMYDFSTDVMSDEWDDAQALKKLKDLPDSQIADVLLDQKIFSGVGNIIKNEVLYRAEVHPESLAGKIPLARLKTIIKEARDYSFDFLKWKKADQLKKNFEVYTRKETRSTGKPVTKKDTGKSKRSSYFSASEQKLYK</sequence>
<dbReference type="SMART" id="SM00898">
    <property type="entry name" value="Fapy_DNA_glyco"/>
    <property type="match status" value="1"/>
</dbReference>
<keyword evidence="8" id="KW-0511">Multifunctional enzyme</keyword>
<evidence type="ECO:0000256" key="9">
    <source>
        <dbReference type="ARBA" id="ARBA00023295"/>
    </source>
</evidence>
<evidence type="ECO:0000313" key="13">
    <source>
        <dbReference type="Proteomes" id="UP000320300"/>
    </source>
</evidence>
<dbReference type="SUPFAM" id="SSF46946">
    <property type="entry name" value="S13-like H2TH domain"/>
    <property type="match status" value="1"/>
</dbReference>
<evidence type="ECO:0000313" key="12">
    <source>
        <dbReference type="EMBL" id="SMO99371.1"/>
    </source>
</evidence>